<proteinExistence type="predicted"/>
<protein>
    <submittedName>
        <fullName evidence="1">Uncharacterized protein</fullName>
    </submittedName>
</protein>
<dbReference type="EMBL" id="JABFTP020000185">
    <property type="protein sequence ID" value="KAL3287690.1"/>
    <property type="molecule type" value="Genomic_DNA"/>
</dbReference>
<name>A0ABD2PB17_9CUCU</name>
<comment type="caution">
    <text evidence="1">The sequence shown here is derived from an EMBL/GenBank/DDBJ whole genome shotgun (WGS) entry which is preliminary data.</text>
</comment>
<organism evidence="1 2">
    <name type="scientific">Cryptolaemus montrouzieri</name>
    <dbReference type="NCBI Taxonomy" id="559131"/>
    <lineage>
        <taxon>Eukaryota</taxon>
        <taxon>Metazoa</taxon>
        <taxon>Ecdysozoa</taxon>
        <taxon>Arthropoda</taxon>
        <taxon>Hexapoda</taxon>
        <taxon>Insecta</taxon>
        <taxon>Pterygota</taxon>
        <taxon>Neoptera</taxon>
        <taxon>Endopterygota</taxon>
        <taxon>Coleoptera</taxon>
        <taxon>Polyphaga</taxon>
        <taxon>Cucujiformia</taxon>
        <taxon>Coccinelloidea</taxon>
        <taxon>Coccinellidae</taxon>
        <taxon>Scymninae</taxon>
        <taxon>Scymnini</taxon>
        <taxon>Cryptolaemus</taxon>
    </lineage>
</organism>
<evidence type="ECO:0000313" key="1">
    <source>
        <dbReference type="EMBL" id="KAL3287690.1"/>
    </source>
</evidence>
<reference evidence="1 2" key="1">
    <citation type="journal article" date="2021" name="BMC Biol.">
        <title>Horizontally acquired antibacterial genes associated with adaptive radiation of ladybird beetles.</title>
        <authorList>
            <person name="Li H.S."/>
            <person name="Tang X.F."/>
            <person name="Huang Y.H."/>
            <person name="Xu Z.Y."/>
            <person name="Chen M.L."/>
            <person name="Du X.Y."/>
            <person name="Qiu B.Y."/>
            <person name="Chen P.T."/>
            <person name="Zhang W."/>
            <person name="Slipinski A."/>
            <person name="Escalona H.E."/>
            <person name="Waterhouse R.M."/>
            <person name="Zwick A."/>
            <person name="Pang H."/>
        </authorList>
    </citation>
    <scope>NUCLEOTIDE SEQUENCE [LARGE SCALE GENOMIC DNA]</scope>
    <source>
        <strain evidence="1">SYSU2018</strain>
    </source>
</reference>
<keyword evidence="2" id="KW-1185">Reference proteome</keyword>
<sequence>MMKNQNSHYNYHRLSARYLRKWINRQPSISEINHNLIIISLVDDGIEVVQPHEVANSLGSYFRDAPLEPIAQMGCTGKVDELGADEEFSGSFFVEEYSELKIEKIIKSKIKNKMTAGPGDIPAAIFKRSALVMLGVLTFSMNSSLSAEIFRSALRLSRIKPIHKKNDKKYAKIIAQ</sequence>
<gene>
    <name evidence="1" type="ORF">HHI36_002157</name>
</gene>
<evidence type="ECO:0000313" key="2">
    <source>
        <dbReference type="Proteomes" id="UP001516400"/>
    </source>
</evidence>
<dbReference type="Proteomes" id="UP001516400">
    <property type="component" value="Unassembled WGS sequence"/>
</dbReference>
<accession>A0ABD2PB17</accession>
<dbReference type="AlphaFoldDB" id="A0ABD2PB17"/>